<dbReference type="AlphaFoldDB" id="V6LAV5"/>
<gene>
    <name evidence="1" type="ORF">SS50377_18926</name>
    <name evidence="2" type="ORF">SS50377_28592</name>
</gene>
<dbReference type="Proteomes" id="UP000018208">
    <property type="component" value="Unassembled WGS sequence"/>
</dbReference>
<protein>
    <submittedName>
        <fullName evidence="1">Uncharacterized protein</fullName>
    </submittedName>
</protein>
<reference evidence="2" key="2">
    <citation type="submission" date="2020-12" db="EMBL/GenBank/DDBJ databases">
        <title>New Spironucleus salmonicida genome in near-complete chromosomes.</title>
        <authorList>
            <person name="Xu F."/>
            <person name="Kurt Z."/>
            <person name="Jimenez-Gonzalez A."/>
            <person name="Astvaldsson A."/>
            <person name="Andersson J.O."/>
            <person name="Svard S.G."/>
        </authorList>
    </citation>
    <scope>NUCLEOTIDE SEQUENCE</scope>
    <source>
        <strain evidence="2">ATCC 50377</strain>
    </source>
</reference>
<evidence type="ECO:0000313" key="3">
    <source>
        <dbReference type="Proteomes" id="UP000018208"/>
    </source>
</evidence>
<evidence type="ECO:0000313" key="2">
    <source>
        <dbReference type="EMBL" id="KAH0569636.1"/>
    </source>
</evidence>
<organism evidence="1">
    <name type="scientific">Spironucleus salmonicida</name>
    <dbReference type="NCBI Taxonomy" id="348837"/>
    <lineage>
        <taxon>Eukaryota</taxon>
        <taxon>Metamonada</taxon>
        <taxon>Diplomonadida</taxon>
        <taxon>Hexamitidae</taxon>
        <taxon>Hexamitinae</taxon>
        <taxon>Spironucleus</taxon>
    </lineage>
</organism>
<evidence type="ECO:0000313" key="1">
    <source>
        <dbReference type="EMBL" id="EST41585.1"/>
    </source>
</evidence>
<accession>V6LAV5</accession>
<dbReference type="EMBL" id="KI546169">
    <property type="protein sequence ID" value="EST41585.1"/>
    <property type="molecule type" value="Genomic_DNA"/>
</dbReference>
<dbReference type="EMBL" id="AUWU02000009">
    <property type="protein sequence ID" value="KAH0569636.1"/>
    <property type="molecule type" value="Genomic_DNA"/>
</dbReference>
<name>V6LAV5_9EUKA</name>
<keyword evidence="3" id="KW-1185">Reference proteome</keyword>
<sequence length="149" mass="17014">MKKQFKSPSEHFTFGESACNLGVLFQNTTKYTQSPPQPLKQKQKSCLYAPTANPILRGNFTSSCSFSLKLDVHAITSNKSTILNDEKANFNLFTARNAQRSGSLPRRKVYSETRVNLADFVVPEEIVVGDFREQLKGFDFRFLEEEEYM</sequence>
<proteinExistence type="predicted"/>
<reference evidence="1 2" key="1">
    <citation type="journal article" date="2014" name="PLoS Genet.">
        <title>The Genome of Spironucleus salmonicida Highlights a Fish Pathogen Adapted to Fluctuating Environments.</title>
        <authorList>
            <person name="Xu F."/>
            <person name="Jerlstrom-Hultqvist J."/>
            <person name="Einarsson E."/>
            <person name="Astvaldsson A."/>
            <person name="Svard S.G."/>
            <person name="Andersson J.O."/>
        </authorList>
    </citation>
    <scope>NUCLEOTIDE SEQUENCE</scope>
    <source>
        <strain evidence="2">ATCC 50377</strain>
    </source>
</reference>
<dbReference type="VEuPathDB" id="GiardiaDB:SS50377_28592"/>